<protein>
    <submittedName>
        <fullName evidence="2">Chemotactic signal-response protein cheL</fullName>
    </submittedName>
</protein>
<reference evidence="2 3" key="1">
    <citation type="submission" date="2012-10" db="EMBL/GenBank/DDBJ databases">
        <title>Genome sequencing of Tanticharoenia sakaeratensis NBRC 103193.</title>
        <authorList>
            <person name="Azuma Y."/>
            <person name="Hadano H."/>
            <person name="Hirakawa H."/>
            <person name="Matsushita K."/>
        </authorList>
    </citation>
    <scope>NUCLEOTIDE SEQUENCE [LARGE SCALE GENOMIC DNA]</scope>
    <source>
        <strain evidence="2 3">NBRC 103193</strain>
    </source>
</reference>
<accession>A0A0D6MHR8</accession>
<dbReference type="Pfam" id="PF10135">
    <property type="entry name" value="Rod-binding"/>
    <property type="match status" value="1"/>
</dbReference>
<dbReference type="InterPro" id="IPR019301">
    <property type="entry name" value="Flagellar_prot_FlgJ_N"/>
</dbReference>
<evidence type="ECO:0000313" key="2">
    <source>
        <dbReference type="EMBL" id="GAN53005.1"/>
    </source>
</evidence>
<sequence length="101" mass="11022">MTSAIQAIATRHSLAHTPDAADEAKTWKAATDFEAMTINQLVEPMFSTIDTSKDMFSGGAGEEQLKPMLVNEMAKEMQKAGGLGLAQPIYNQMLKMQEDSK</sequence>
<dbReference type="EMBL" id="BALE01000004">
    <property type="protein sequence ID" value="GAN53005.1"/>
    <property type="molecule type" value="Genomic_DNA"/>
</dbReference>
<evidence type="ECO:0000313" key="3">
    <source>
        <dbReference type="Proteomes" id="UP000032679"/>
    </source>
</evidence>
<comment type="caution">
    <text evidence="2">The sequence shown here is derived from an EMBL/GenBank/DDBJ whole genome shotgun (WGS) entry which is preliminary data.</text>
</comment>
<dbReference type="RefSeq" id="WP_084711980.1">
    <property type="nucleotide sequence ID" value="NZ_BALE01000004.1"/>
</dbReference>
<keyword evidence="3" id="KW-1185">Reference proteome</keyword>
<evidence type="ECO:0000259" key="1">
    <source>
        <dbReference type="Pfam" id="PF10135"/>
    </source>
</evidence>
<dbReference type="OrthoDB" id="7862954at2"/>
<gene>
    <name evidence="2" type="ORF">Tasa_004_070</name>
</gene>
<feature type="domain" description="Flagellar protein FlgJ N-terminal" evidence="1">
    <location>
        <begin position="45"/>
        <end position="92"/>
    </location>
</feature>
<dbReference type="AlphaFoldDB" id="A0A0D6MHR8"/>
<organism evidence="2 3">
    <name type="scientific">Tanticharoenia sakaeratensis NBRC 103193</name>
    <dbReference type="NCBI Taxonomy" id="1231623"/>
    <lineage>
        <taxon>Bacteria</taxon>
        <taxon>Pseudomonadati</taxon>
        <taxon>Pseudomonadota</taxon>
        <taxon>Alphaproteobacteria</taxon>
        <taxon>Acetobacterales</taxon>
        <taxon>Acetobacteraceae</taxon>
        <taxon>Tanticharoenia</taxon>
    </lineage>
</organism>
<proteinExistence type="predicted"/>
<dbReference type="Proteomes" id="UP000032679">
    <property type="component" value="Unassembled WGS sequence"/>
</dbReference>
<dbReference type="STRING" id="1231623.Tasa_004_070"/>
<name>A0A0D6MHR8_9PROT</name>